<dbReference type="Proteomes" id="UP000175971">
    <property type="component" value="Unassembled WGS sequence"/>
</dbReference>
<evidence type="ECO:0000313" key="3">
    <source>
        <dbReference type="EMBL" id="OEV18183.1"/>
    </source>
</evidence>
<feature type="region of interest" description="Disordered" evidence="1">
    <location>
        <begin position="44"/>
        <end position="63"/>
    </location>
</feature>
<protein>
    <recommendedName>
        <fullName evidence="2">DUF397 domain-containing protein</fullName>
    </recommendedName>
</protein>
<comment type="caution">
    <text evidence="3">The sequence shown here is derived from an EMBL/GenBank/DDBJ whole genome shotgun (WGS) entry which is preliminary data.</text>
</comment>
<dbReference type="OrthoDB" id="4226174at2"/>
<dbReference type="InterPro" id="IPR007278">
    <property type="entry name" value="DUF397"/>
</dbReference>
<dbReference type="Pfam" id="PF04149">
    <property type="entry name" value="DUF397"/>
    <property type="match status" value="1"/>
</dbReference>
<organism evidence="3 4">
    <name type="scientific">Streptomyces nanshensis</name>
    <dbReference type="NCBI Taxonomy" id="518642"/>
    <lineage>
        <taxon>Bacteria</taxon>
        <taxon>Bacillati</taxon>
        <taxon>Actinomycetota</taxon>
        <taxon>Actinomycetes</taxon>
        <taxon>Kitasatosporales</taxon>
        <taxon>Streptomycetaceae</taxon>
        <taxon>Streptomyces</taxon>
    </lineage>
</organism>
<sequence length="117" mass="12770">MGTLTNGRTTKPFENPNAPGLDWRKSSRSELEPILPDCVVLAEAPDAKDHPSPNVPDGTRMIALTDDKDPEAPVLLFTRAEITKFFEGVIDGEFDEFRATDEELRAASEAAEEVVAA</sequence>
<dbReference type="EMBL" id="LJGZ01000094">
    <property type="protein sequence ID" value="OEV18183.1"/>
    <property type="molecule type" value="Genomic_DNA"/>
</dbReference>
<feature type="region of interest" description="Disordered" evidence="1">
    <location>
        <begin position="1"/>
        <end position="24"/>
    </location>
</feature>
<evidence type="ECO:0000313" key="4">
    <source>
        <dbReference type="Proteomes" id="UP000175971"/>
    </source>
</evidence>
<gene>
    <name evidence="3" type="ORF">AN221_23890</name>
</gene>
<evidence type="ECO:0000256" key="1">
    <source>
        <dbReference type="SAM" id="MobiDB-lite"/>
    </source>
</evidence>
<accession>A0A1E7LQK7</accession>
<keyword evidence="4" id="KW-1185">Reference proteome</keyword>
<dbReference type="RefSeq" id="WP_070202621.1">
    <property type="nucleotide sequence ID" value="NZ_LJGZ01000094.1"/>
</dbReference>
<proteinExistence type="predicted"/>
<name>A0A1E7LQK7_9ACTN</name>
<feature type="domain" description="DUF397" evidence="2">
    <location>
        <begin position="22"/>
        <end position="89"/>
    </location>
</feature>
<reference evidence="3 4" key="1">
    <citation type="journal article" date="2016" name="Front. Microbiol.">
        <title>Comparative Genomics Analysis of Streptomyces Species Reveals Their Adaptation to the Marine Environment and Their Diversity at the Genomic Level.</title>
        <authorList>
            <person name="Tian X."/>
            <person name="Zhang Z."/>
            <person name="Yang T."/>
            <person name="Chen M."/>
            <person name="Li J."/>
            <person name="Chen F."/>
            <person name="Yang J."/>
            <person name="Li W."/>
            <person name="Zhang B."/>
            <person name="Zhang Z."/>
            <person name="Wu J."/>
            <person name="Zhang C."/>
            <person name="Long L."/>
            <person name="Xiao J."/>
        </authorList>
    </citation>
    <scope>NUCLEOTIDE SEQUENCE [LARGE SCALE GENOMIC DNA]</scope>
    <source>
        <strain evidence="3 4">SCSIO M10372</strain>
    </source>
</reference>
<evidence type="ECO:0000259" key="2">
    <source>
        <dbReference type="Pfam" id="PF04149"/>
    </source>
</evidence>
<dbReference type="AlphaFoldDB" id="A0A1E7LQK7"/>